<reference evidence="1 2" key="1">
    <citation type="journal article" date="2018" name="Front. Plant Sci.">
        <title>Red Clover (Trifolium pratense) and Zigzag Clover (T. medium) - A Picture of Genomic Similarities and Differences.</title>
        <authorList>
            <person name="Dluhosova J."/>
            <person name="Istvanek J."/>
            <person name="Nedelnik J."/>
            <person name="Repkova J."/>
        </authorList>
    </citation>
    <scope>NUCLEOTIDE SEQUENCE [LARGE SCALE GENOMIC DNA]</scope>
    <source>
        <strain evidence="2">cv. 10/8</strain>
        <tissue evidence="1">Leaf</tissue>
    </source>
</reference>
<evidence type="ECO:0000313" key="2">
    <source>
        <dbReference type="Proteomes" id="UP000265520"/>
    </source>
</evidence>
<sequence>MLVDSSSKIHGRQDFLSELEVELPVQGVAGVGLSAVGRHASLPYDVSQLAPAALDIVDASLVVVATS</sequence>
<dbReference type="AlphaFoldDB" id="A0A392WB91"/>
<name>A0A392WB91_9FABA</name>
<dbReference type="EMBL" id="LXQA011414313">
    <property type="protein sequence ID" value="MCI96421.1"/>
    <property type="molecule type" value="Genomic_DNA"/>
</dbReference>
<protein>
    <submittedName>
        <fullName evidence="1">Uncharacterized protein</fullName>
    </submittedName>
</protein>
<proteinExistence type="predicted"/>
<comment type="caution">
    <text evidence="1">The sequence shown here is derived from an EMBL/GenBank/DDBJ whole genome shotgun (WGS) entry which is preliminary data.</text>
</comment>
<keyword evidence="2" id="KW-1185">Reference proteome</keyword>
<accession>A0A392WB91</accession>
<feature type="non-terminal residue" evidence="1">
    <location>
        <position position="67"/>
    </location>
</feature>
<dbReference type="Proteomes" id="UP000265520">
    <property type="component" value="Unassembled WGS sequence"/>
</dbReference>
<organism evidence="1 2">
    <name type="scientific">Trifolium medium</name>
    <dbReference type="NCBI Taxonomy" id="97028"/>
    <lineage>
        <taxon>Eukaryota</taxon>
        <taxon>Viridiplantae</taxon>
        <taxon>Streptophyta</taxon>
        <taxon>Embryophyta</taxon>
        <taxon>Tracheophyta</taxon>
        <taxon>Spermatophyta</taxon>
        <taxon>Magnoliopsida</taxon>
        <taxon>eudicotyledons</taxon>
        <taxon>Gunneridae</taxon>
        <taxon>Pentapetalae</taxon>
        <taxon>rosids</taxon>
        <taxon>fabids</taxon>
        <taxon>Fabales</taxon>
        <taxon>Fabaceae</taxon>
        <taxon>Papilionoideae</taxon>
        <taxon>50 kb inversion clade</taxon>
        <taxon>NPAAA clade</taxon>
        <taxon>Hologalegina</taxon>
        <taxon>IRL clade</taxon>
        <taxon>Trifolieae</taxon>
        <taxon>Trifolium</taxon>
    </lineage>
</organism>
<evidence type="ECO:0000313" key="1">
    <source>
        <dbReference type="EMBL" id="MCI96421.1"/>
    </source>
</evidence>